<dbReference type="Gene3D" id="1.10.10.10">
    <property type="entry name" value="Winged helix-like DNA-binding domain superfamily/Winged helix DNA-binding domain"/>
    <property type="match status" value="1"/>
</dbReference>
<sequence length="250" mass="27084">MLTELRQRAILDLLQERKAVTVTELTGLLDTSESTIRRDLAALHEMGRLKKVHGGATALEGEYSTTDDDVSVRKDLNMEEKKRIAAYGASLVSPGDFVYIDAGTTTELLVDHLTEKRAVYVTNALSHARKLAQGGCRVILLGGELKASTDAAVGAETVRFLQKYNFTKGFFGVNGVHPRCGLSTPEASEAAVKAEALSRCRDGFVLADPSKFGQISSVTFGALADAALLTTVLAEKRYRSYTRIVEVDTL</sequence>
<organism evidence="5 6">
    <name type="scientific">Solibaculum intestinale</name>
    <dbReference type="NCBI Taxonomy" id="3133165"/>
    <lineage>
        <taxon>Bacteria</taxon>
        <taxon>Bacillati</taxon>
        <taxon>Bacillota</taxon>
        <taxon>Clostridia</taxon>
        <taxon>Eubacteriales</taxon>
        <taxon>Oscillospiraceae</taxon>
        <taxon>Solibaculum</taxon>
    </lineage>
</organism>
<dbReference type="InterPro" id="IPR050313">
    <property type="entry name" value="Carb_Metab_HTH_regulators"/>
</dbReference>
<dbReference type="Proteomes" id="UP001489509">
    <property type="component" value="Unassembled WGS sequence"/>
</dbReference>
<dbReference type="Gene3D" id="3.40.50.1360">
    <property type="match status" value="1"/>
</dbReference>
<reference evidence="5 6" key="1">
    <citation type="submission" date="2024-03" db="EMBL/GenBank/DDBJ databases">
        <title>Human intestinal bacterial collection.</title>
        <authorList>
            <person name="Pauvert C."/>
            <person name="Hitch T.C.A."/>
            <person name="Clavel T."/>
        </authorList>
    </citation>
    <scope>NUCLEOTIDE SEQUENCE [LARGE SCALE GENOMIC DNA]</scope>
    <source>
        <strain evidence="5 6">CLA-JM-H44</strain>
    </source>
</reference>
<name>A0ABV1E187_9FIRM</name>
<dbReference type="SMART" id="SM01134">
    <property type="entry name" value="DeoRC"/>
    <property type="match status" value="1"/>
</dbReference>
<dbReference type="SUPFAM" id="SSF100950">
    <property type="entry name" value="NagB/RpiA/CoA transferase-like"/>
    <property type="match status" value="1"/>
</dbReference>
<dbReference type="PANTHER" id="PTHR30363">
    <property type="entry name" value="HTH-TYPE TRANSCRIPTIONAL REGULATOR SRLR-RELATED"/>
    <property type="match status" value="1"/>
</dbReference>
<keyword evidence="3" id="KW-0804">Transcription</keyword>
<evidence type="ECO:0000256" key="2">
    <source>
        <dbReference type="ARBA" id="ARBA00023125"/>
    </source>
</evidence>
<dbReference type="InterPro" id="IPR037171">
    <property type="entry name" value="NagB/RpiA_transferase-like"/>
</dbReference>
<dbReference type="InterPro" id="IPR018356">
    <property type="entry name" value="Tscrpt_reg_HTH_DeoR_CS"/>
</dbReference>
<dbReference type="SUPFAM" id="SSF46785">
    <property type="entry name" value="Winged helix' DNA-binding domain"/>
    <property type="match status" value="1"/>
</dbReference>
<evidence type="ECO:0000256" key="3">
    <source>
        <dbReference type="ARBA" id="ARBA00023163"/>
    </source>
</evidence>
<keyword evidence="6" id="KW-1185">Reference proteome</keyword>
<dbReference type="Pfam" id="PF08220">
    <property type="entry name" value="HTH_DeoR"/>
    <property type="match status" value="1"/>
</dbReference>
<dbReference type="PRINTS" id="PR00037">
    <property type="entry name" value="HTHLACR"/>
</dbReference>
<evidence type="ECO:0000313" key="6">
    <source>
        <dbReference type="Proteomes" id="UP001489509"/>
    </source>
</evidence>
<dbReference type="InterPro" id="IPR014036">
    <property type="entry name" value="DeoR-like_C"/>
</dbReference>
<feature type="domain" description="HTH deoR-type" evidence="4">
    <location>
        <begin position="3"/>
        <end position="58"/>
    </location>
</feature>
<dbReference type="InterPro" id="IPR036390">
    <property type="entry name" value="WH_DNA-bd_sf"/>
</dbReference>
<dbReference type="GO" id="GO:0003677">
    <property type="term" value="F:DNA binding"/>
    <property type="evidence" value="ECO:0007669"/>
    <property type="project" value="UniProtKB-KW"/>
</dbReference>
<dbReference type="PROSITE" id="PS00894">
    <property type="entry name" value="HTH_DEOR_1"/>
    <property type="match status" value="1"/>
</dbReference>
<dbReference type="PROSITE" id="PS51000">
    <property type="entry name" value="HTH_DEOR_2"/>
    <property type="match status" value="1"/>
</dbReference>
<dbReference type="EMBL" id="JBBMFD010000017">
    <property type="protein sequence ID" value="MEQ2441076.1"/>
    <property type="molecule type" value="Genomic_DNA"/>
</dbReference>
<protein>
    <submittedName>
        <fullName evidence="5">DeoR/GlpR family DNA-binding transcription regulator</fullName>
    </submittedName>
</protein>
<gene>
    <name evidence="5" type="ORF">WMO26_09585</name>
</gene>
<evidence type="ECO:0000259" key="4">
    <source>
        <dbReference type="PROSITE" id="PS51000"/>
    </source>
</evidence>
<dbReference type="SMART" id="SM00420">
    <property type="entry name" value="HTH_DEOR"/>
    <property type="match status" value="1"/>
</dbReference>
<keyword evidence="1" id="KW-0805">Transcription regulation</keyword>
<accession>A0ABV1E187</accession>
<proteinExistence type="predicted"/>
<dbReference type="Pfam" id="PF00455">
    <property type="entry name" value="DeoRC"/>
    <property type="match status" value="1"/>
</dbReference>
<dbReference type="PANTHER" id="PTHR30363:SF56">
    <property type="entry name" value="TRANSCRIPTIONAL REGULATOR, DEOR FAMILY"/>
    <property type="match status" value="1"/>
</dbReference>
<evidence type="ECO:0000256" key="1">
    <source>
        <dbReference type="ARBA" id="ARBA00023015"/>
    </source>
</evidence>
<comment type="caution">
    <text evidence="5">The sequence shown here is derived from an EMBL/GenBank/DDBJ whole genome shotgun (WGS) entry which is preliminary data.</text>
</comment>
<dbReference type="InterPro" id="IPR001034">
    <property type="entry name" value="DeoR_HTH"/>
</dbReference>
<dbReference type="InterPro" id="IPR036388">
    <property type="entry name" value="WH-like_DNA-bd_sf"/>
</dbReference>
<dbReference type="RefSeq" id="WP_349219959.1">
    <property type="nucleotide sequence ID" value="NZ_JBBMFD010000017.1"/>
</dbReference>
<evidence type="ECO:0000313" key="5">
    <source>
        <dbReference type="EMBL" id="MEQ2441076.1"/>
    </source>
</evidence>
<keyword evidence="2 5" id="KW-0238">DNA-binding</keyword>